<dbReference type="SUPFAM" id="SSF69593">
    <property type="entry name" value="Glycerol-3-phosphate (1)-acyltransferase"/>
    <property type="match status" value="1"/>
</dbReference>
<dbReference type="InterPro" id="IPR002123">
    <property type="entry name" value="Plipid/glycerol_acylTrfase"/>
</dbReference>
<evidence type="ECO:0000313" key="5">
    <source>
        <dbReference type="Proteomes" id="UP000334990"/>
    </source>
</evidence>
<dbReference type="Proteomes" id="UP000334990">
    <property type="component" value="Unassembled WGS sequence"/>
</dbReference>
<dbReference type="EMBL" id="BLAD01000052">
    <property type="protein sequence ID" value="GES01663.1"/>
    <property type="molecule type" value="Genomic_DNA"/>
</dbReference>
<sequence length="220" mass="23808">MFYRVAKFLSVPAVHLVWRPKVEGRGNVPEQGPAILASNHLSILDSFFLPALLPRRVTFVAKNEYFTSGNPITRMIMQGNLAIDRDSAGAAQEMLDLAAGVLKGGELFGIYPEGTRSPDGRLYKGRIGVAWLALTTGAPVLPVAMLGTERVLPPGASVPRVHRIGVRIGEPMTFTGDPGRARDRRLVTDEVMAAIQRLSGQEYVSSYAKRPTPDASTPDA</sequence>
<evidence type="ECO:0000256" key="1">
    <source>
        <dbReference type="ARBA" id="ARBA00022679"/>
    </source>
</evidence>
<dbReference type="GO" id="GO:0006654">
    <property type="term" value="P:phosphatidic acid biosynthetic process"/>
    <property type="evidence" value="ECO:0007669"/>
    <property type="project" value="TreeGrafter"/>
</dbReference>
<organism evidence="4 5">
    <name type="scientific">Acrocarpospora corrugata</name>
    <dbReference type="NCBI Taxonomy" id="35763"/>
    <lineage>
        <taxon>Bacteria</taxon>
        <taxon>Bacillati</taxon>
        <taxon>Actinomycetota</taxon>
        <taxon>Actinomycetes</taxon>
        <taxon>Streptosporangiales</taxon>
        <taxon>Streptosporangiaceae</taxon>
        <taxon>Acrocarpospora</taxon>
    </lineage>
</organism>
<gene>
    <name evidence="4" type="ORF">Acor_37270</name>
</gene>
<keyword evidence="5" id="KW-1185">Reference proteome</keyword>
<dbReference type="GO" id="GO:0003841">
    <property type="term" value="F:1-acylglycerol-3-phosphate O-acyltransferase activity"/>
    <property type="evidence" value="ECO:0007669"/>
    <property type="project" value="TreeGrafter"/>
</dbReference>
<dbReference type="AlphaFoldDB" id="A0A5M3W2Y1"/>
<dbReference type="GO" id="GO:0005886">
    <property type="term" value="C:plasma membrane"/>
    <property type="evidence" value="ECO:0007669"/>
    <property type="project" value="TreeGrafter"/>
</dbReference>
<dbReference type="RefSeq" id="WP_218034356.1">
    <property type="nucleotide sequence ID" value="NZ_BAAABN010000074.1"/>
</dbReference>
<dbReference type="PANTHER" id="PTHR10434">
    <property type="entry name" value="1-ACYL-SN-GLYCEROL-3-PHOSPHATE ACYLTRANSFERASE"/>
    <property type="match status" value="1"/>
</dbReference>
<dbReference type="CDD" id="cd07989">
    <property type="entry name" value="LPLAT_AGPAT-like"/>
    <property type="match status" value="1"/>
</dbReference>
<name>A0A5M3W2Y1_9ACTN</name>
<dbReference type="Pfam" id="PF01553">
    <property type="entry name" value="Acyltransferase"/>
    <property type="match status" value="1"/>
</dbReference>
<dbReference type="PANTHER" id="PTHR10434:SF11">
    <property type="entry name" value="1-ACYL-SN-GLYCEROL-3-PHOSPHATE ACYLTRANSFERASE"/>
    <property type="match status" value="1"/>
</dbReference>
<accession>A0A5M3W2Y1</accession>
<proteinExistence type="predicted"/>
<protein>
    <submittedName>
        <fullName evidence="4">Putative 1-acylglycerol-3-phosphate O-acyltransferase</fullName>
    </submittedName>
</protein>
<dbReference type="SMART" id="SM00563">
    <property type="entry name" value="PlsC"/>
    <property type="match status" value="1"/>
</dbReference>
<keyword evidence="1 4" id="KW-0808">Transferase</keyword>
<feature type="domain" description="Phospholipid/glycerol acyltransferase" evidence="3">
    <location>
        <begin position="34"/>
        <end position="148"/>
    </location>
</feature>
<evidence type="ECO:0000313" key="4">
    <source>
        <dbReference type="EMBL" id="GES01663.1"/>
    </source>
</evidence>
<keyword evidence="2 4" id="KW-0012">Acyltransferase</keyword>
<comment type="caution">
    <text evidence="4">The sequence shown here is derived from an EMBL/GenBank/DDBJ whole genome shotgun (WGS) entry which is preliminary data.</text>
</comment>
<reference evidence="4 5" key="1">
    <citation type="submission" date="2019-10" db="EMBL/GenBank/DDBJ databases">
        <title>Whole genome shotgun sequence of Acrocarpospora corrugata NBRC 13972.</title>
        <authorList>
            <person name="Ichikawa N."/>
            <person name="Kimura A."/>
            <person name="Kitahashi Y."/>
            <person name="Komaki H."/>
            <person name="Oguchi A."/>
        </authorList>
    </citation>
    <scope>NUCLEOTIDE SEQUENCE [LARGE SCALE GENOMIC DNA]</scope>
    <source>
        <strain evidence="4 5">NBRC 13972</strain>
    </source>
</reference>
<evidence type="ECO:0000259" key="3">
    <source>
        <dbReference type="SMART" id="SM00563"/>
    </source>
</evidence>
<evidence type="ECO:0000256" key="2">
    <source>
        <dbReference type="ARBA" id="ARBA00023315"/>
    </source>
</evidence>